<protein>
    <submittedName>
        <fullName evidence="1">Uncharacterized protein</fullName>
    </submittedName>
</protein>
<keyword evidence="2" id="KW-1185">Reference proteome</keyword>
<organism evidence="1 2">
    <name type="scientific">Marinibacterium profundimaris</name>
    <dbReference type="NCBI Taxonomy" id="1679460"/>
    <lineage>
        <taxon>Bacteria</taxon>
        <taxon>Pseudomonadati</taxon>
        <taxon>Pseudomonadota</taxon>
        <taxon>Alphaproteobacteria</taxon>
        <taxon>Rhodobacterales</taxon>
        <taxon>Paracoccaceae</taxon>
        <taxon>Marinibacterium</taxon>
    </lineage>
</organism>
<reference evidence="1 2" key="1">
    <citation type="submission" date="2013-04" db="EMBL/GenBank/DDBJ databases">
        <title>Oceanicola sp. 22II1-22F33 Genome Sequencing.</title>
        <authorList>
            <person name="Lai Q."/>
            <person name="Li G."/>
            <person name="Shao Z."/>
        </authorList>
    </citation>
    <scope>NUCLEOTIDE SEQUENCE [LARGE SCALE GENOMIC DNA]</scope>
    <source>
        <strain evidence="1 2">22II1-22F33</strain>
    </source>
</reference>
<dbReference type="OrthoDB" id="9957438at2"/>
<accession>A0A225NQZ3</accession>
<dbReference type="Proteomes" id="UP000215377">
    <property type="component" value="Unassembled WGS sequence"/>
</dbReference>
<gene>
    <name evidence="1" type="ORF">ATO3_01240</name>
</gene>
<evidence type="ECO:0000313" key="1">
    <source>
        <dbReference type="EMBL" id="OWU77371.1"/>
    </source>
</evidence>
<name>A0A225NQZ3_9RHOB</name>
<proteinExistence type="predicted"/>
<dbReference type="RefSeq" id="WP_088647979.1">
    <property type="nucleotide sequence ID" value="NZ_AQQR01000001.1"/>
</dbReference>
<dbReference type="EMBL" id="AQQR01000001">
    <property type="protein sequence ID" value="OWU77371.1"/>
    <property type="molecule type" value="Genomic_DNA"/>
</dbReference>
<evidence type="ECO:0000313" key="2">
    <source>
        <dbReference type="Proteomes" id="UP000215377"/>
    </source>
</evidence>
<dbReference type="AlphaFoldDB" id="A0A225NQZ3"/>
<comment type="caution">
    <text evidence="1">The sequence shown here is derived from an EMBL/GenBank/DDBJ whole genome shotgun (WGS) entry which is preliminary data.</text>
</comment>
<sequence length="215" mass="22741">MRHRATSFPAPILSFGLLVLVWTQIVTTTGSAPAFNRTLQSKAVTGGNRPVALPAMYDRAEYEYQIAYGAARADLLRLESPTLYAASPASDPGAARQIARASARASLSQAPANAYAWLVLAEAEMAAGQDRQAVQALAASAMFAPNSWDIAERRASLGAMLHRTAPDHAAALRPILDRDIALLSKHLPDALSDLADIFPDIAKPSAASLSPIAPD</sequence>